<keyword evidence="6" id="KW-1185">Reference proteome</keyword>
<proteinExistence type="predicted"/>
<evidence type="ECO:0000259" key="4">
    <source>
        <dbReference type="Pfam" id="PF25023"/>
    </source>
</evidence>
<gene>
    <name evidence="5" type="ORF">L8U58_09935</name>
</gene>
<reference evidence="5" key="1">
    <citation type="submission" date="2022-02" db="EMBL/GenBank/DDBJ databases">
        <title>Corynebacterium sp. from urogenital microbiome.</title>
        <authorList>
            <person name="Cappelli E.A."/>
            <person name="Ribeiro T.G."/>
            <person name="Peixe L."/>
        </authorList>
    </citation>
    <scope>NUCLEOTIDE SEQUENCE</scope>
    <source>
        <strain evidence="5">C9Ua_112</strain>
    </source>
</reference>
<evidence type="ECO:0000313" key="6">
    <source>
        <dbReference type="Proteomes" id="UP001146505"/>
    </source>
</evidence>
<feature type="region of interest" description="Disordered" evidence="2">
    <location>
        <begin position="1182"/>
        <end position="1228"/>
    </location>
</feature>
<dbReference type="RefSeq" id="WP_269955253.1">
    <property type="nucleotide sequence ID" value="NZ_JAKMUV010000019.1"/>
</dbReference>
<dbReference type="NCBIfam" id="TIGR03696">
    <property type="entry name" value="Rhs_assc_core"/>
    <property type="match status" value="1"/>
</dbReference>
<feature type="compositionally biased region" description="Low complexity" evidence="2">
    <location>
        <begin position="1182"/>
        <end position="1218"/>
    </location>
</feature>
<dbReference type="Pfam" id="PF25023">
    <property type="entry name" value="TEN_YD-shell"/>
    <property type="match status" value="2"/>
</dbReference>
<dbReference type="EMBL" id="JAKMUV010000019">
    <property type="protein sequence ID" value="MCZ9305832.1"/>
    <property type="molecule type" value="Genomic_DNA"/>
</dbReference>
<evidence type="ECO:0000313" key="5">
    <source>
        <dbReference type="EMBL" id="MCZ9305832.1"/>
    </source>
</evidence>
<feature type="compositionally biased region" description="Polar residues" evidence="2">
    <location>
        <begin position="1219"/>
        <end position="1228"/>
    </location>
</feature>
<evidence type="ECO:0000256" key="1">
    <source>
        <dbReference type="ARBA" id="ARBA00022737"/>
    </source>
</evidence>
<dbReference type="InterPro" id="IPR045351">
    <property type="entry name" value="DUF6531"/>
</dbReference>
<name>A0A9X3M7T1_9CORY</name>
<dbReference type="Gene3D" id="2.180.10.10">
    <property type="entry name" value="RHS repeat-associated core"/>
    <property type="match status" value="5"/>
</dbReference>
<accession>A0A9X3M7T1</accession>
<feature type="domain" description="Teneurin-like YD-shell" evidence="4">
    <location>
        <begin position="750"/>
        <end position="877"/>
    </location>
</feature>
<evidence type="ECO:0000259" key="3">
    <source>
        <dbReference type="Pfam" id="PF20148"/>
    </source>
</evidence>
<dbReference type="PANTHER" id="PTHR32305:SF15">
    <property type="entry name" value="PROTEIN RHSA-RELATED"/>
    <property type="match status" value="1"/>
</dbReference>
<feature type="domain" description="Teneurin-like YD-shell" evidence="4">
    <location>
        <begin position="444"/>
        <end position="559"/>
    </location>
</feature>
<dbReference type="NCBIfam" id="TIGR01643">
    <property type="entry name" value="YD_repeat_2x"/>
    <property type="match status" value="6"/>
</dbReference>
<keyword evidence="1" id="KW-0677">Repeat</keyword>
<dbReference type="Pfam" id="PF20148">
    <property type="entry name" value="DUF6531"/>
    <property type="match status" value="1"/>
</dbReference>
<feature type="domain" description="DUF6531" evidence="3">
    <location>
        <begin position="284"/>
        <end position="355"/>
    </location>
</feature>
<dbReference type="InterPro" id="IPR050708">
    <property type="entry name" value="T6SS_VgrG/RHS"/>
</dbReference>
<protein>
    <submittedName>
        <fullName evidence="5">DUF6531 domain-containing protein</fullName>
    </submittedName>
</protein>
<dbReference type="InterPro" id="IPR006530">
    <property type="entry name" value="YD"/>
</dbReference>
<dbReference type="Pfam" id="PF05593">
    <property type="entry name" value="RHS_repeat"/>
    <property type="match status" value="1"/>
</dbReference>
<dbReference type="Proteomes" id="UP001146505">
    <property type="component" value="Unassembled WGS sequence"/>
</dbReference>
<dbReference type="InterPro" id="IPR031325">
    <property type="entry name" value="RHS_repeat"/>
</dbReference>
<dbReference type="InterPro" id="IPR056823">
    <property type="entry name" value="TEN-like_YD-shell"/>
</dbReference>
<dbReference type="PANTHER" id="PTHR32305">
    <property type="match status" value="1"/>
</dbReference>
<organism evidence="5 6">
    <name type="scientific">Corynebacterium macclintockiae</name>
    <dbReference type="NCBI Taxonomy" id="2913501"/>
    <lineage>
        <taxon>Bacteria</taxon>
        <taxon>Bacillati</taxon>
        <taxon>Actinomycetota</taxon>
        <taxon>Actinomycetes</taxon>
        <taxon>Mycobacteriales</taxon>
        <taxon>Corynebacteriaceae</taxon>
        <taxon>Corynebacterium</taxon>
    </lineage>
</organism>
<evidence type="ECO:0000256" key="2">
    <source>
        <dbReference type="SAM" id="MobiDB-lite"/>
    </source>
</evidence>
<comment type="caution">
    <text evidence="5">The sequence shown here is derived from an EMBL/GenBank/DDBJ whole genome shotgun (WGS) entry which is preliminary data.</text>
</comment>
<dbReference type="GeneID" id="301813878"/>
<dbReference type="InterPro" id="IPR022385">
    <property type="entry name" value="Rhs_assc_core"/>
</dbReference>
<dbReference type="SUPFAM" id="SSF69304">
    <property type="entry name" value="Tricorn protease N-terminal domain"/>
    <property type="match status" value="1"/>
</dbReference>
<sequence>MGALEVPARATHSNYQAAVTALNTAEVNAARARLAATAATATAVSTSMIPGVGAATAAAAASAEADSKTAQAAMKAARLHFEEVKTAWLGHISTSDTIKATLGGEVDSAVSIIATQARADFDDNPNWLERAWQKTKDWVSDHADVLAAISDIMQIVGSVLLLVPGLQAIGAGLLIAGIGLKALLAATGNASWGEVLFDVVTSLPFAGIAKLAKAGKLGNTVAKATHGMGKAASAVKAAAKSGANSAALKMANGASRVAGEAGEKFAKSAYSKITRGGQICFAAEPVDMATGNMVDFTQDINIPGILPLIIDRNANSAHELGRALGSRWVSRMDVHIEILDDEILMVSPDGALLTFPPAPLDGSEVRADGRAWLLSFADGAYRVRNVAEGITYVFSVSGDGSYVTTSGVEDRSPAAGGHSAGAGLRTGSFAADLGLGFTVGVTALVHHTGAAITYSWDQATGQMRDITRSDGTHLSLVWDHATNRVASIWVDNQQTHPDEAPQRLISYEYDAAGQLIRVVNSHAGVLSYFYDEQGRTAGWRDRNGAAYHYRYDDHGRVTAQVGTGGMFPNILYWGNDTGDDAPLGGTVCVLIETAGDFTGDPLNTGDSVVETYLDRLHHLPLYQALLNGGLEQAGLTGRGRTTNRDTTNWTIPTDWLTDDLLGDIRPTVYRATASGDVWRIITPEGGIQDTTYTDHHLPATVTNAAGATTCYTYDDNDLIVDTTYPDGTTTTIEPGTWGMPVRITGRDGHTTDYQVDAFGMTTAITTADGATTTYTYDLRPTGIVPATITNPDGATTHIDCDNAGRTIAITDPAGRRTSHTLNIQGLITDTLDPDGNTTRIDYTPEGWPTTLTHPDGTTLTATYDGEGNQLTTTNETGATTTTTYTVFDKPITTTDATGATTHITYNTQMQPVAITNADGHTWTYTYNLDGNITQQTDYNGIVTTNTTSPDGLTTNVTTPAGTTTTTYNQLGLTTSIDDASGTTLFGYDPLGRLTSITNPAATITYTRDAYGRATAETTRLASGEETRHALELSSTGMVTGEHLTLPTTHTITTNYGRNTAGEITSSTITHHTTPAVTHDHHTDTSAPAGLDHTGRLLAELTYTTNTRGHRATTAIDNLVRTIDIDTRGRITGDHTSLLDSTTAGGLVSVAGRDFTWRADSTLTAITDHLRGTTSFTVDAIGRATSATRTPQPTTTNPSDRGSTPPHTTTHTPARAGTPAQSGSATGVSAQENYSFTPAGVLASTADGVIDYHNTLPVKVGRTTYTYDAAGRITRTVTKRLGKKPLVHHFYYATGEQPVGFSSSDAPGVGYRYTYDGLGRRVAKDTINTTTGEVIHRDVFTHTGNQLAAVTTTVDTTDPARVGEGYVWTTDPATGETHGQIALTTRNTSGTGDTNQTPVNPAAGWSQSRVDATFYALVCDLAGAPQELINTTTGVVEGHTTQTLYGKRTWSGRCTSPLLFAGQYEDVESGWAYNRFRYYNPTLGGYNAQDPLGLAPRLASAQGYVDHAAHWVDVLGLMAHTITNNRLVGNNARDALARRFPGAETEKYLNAGSDQAFGRTGRRYIDVFEPESRIGHEQKTGKVGASQFTRQQVNKDVALFEQGQLSEVQWHGDPKFQEQGFKGEELRDKQFTKPMQRFLTDNNFIWSNTNNAFILC</sequence>